<organism evidence="3 4">
    <name type="scientific">Symbiodinium necroappetens</name>
    <dbReference type="NCBI Taxonomy" id="1628268"/>
    <lineage>
        <taxon>Eukaryota</taxon>
        <taxon>Sar</taxon>
        <taxon>Alveolata</taxon>
        <taxon>Dinophyceae</taxon>
        <taxon>Suessiales</taxon>
        <taxon>Symbiodiniaceae</taxon>
        <taxon>Symbiodinium</taxon>
    </lineage>
</organism>
<evidence type="ECO:0000256" key="1">
    <source>
        <dbReference type="ARBA" id="ARBA00022737"/>
    </source>
</evidence>
<dbReference type="PANTHER" id="PTHR24171:SF8">
    <property type="entry name" value="BRCA1-ASSOCIATED RING DOMAIN PROTEIN 1"/>
    <property type="match status" value="1"/>
</dbReference>
<dbReference type="Proteomes" id="UP000601435">
    <property type="component" value="Unassembled WGS sequence"/>
</dbReference>
<keyword evidence="4" id="KW-1185">Reference proteome</keyword>
<evidence type="ECO:0000313" key="4">
    <source>
        <dbReference type="Proteomes" id="UP000601435"/>
    </source>
</evidence>
<dbReference type="InterPro" id="IPR036770">
    <property type="entry name" value="Ankyrin_rpt-contain_sf"/>
</dbReference>
<feature type="non-terminal residue" evidence="3">
    <location>
        <position position="1"/>
    </location>
</feature>
<dbReference type="SUPFAM" id="SSF48403">
    <property type="entry name" value="Ankyrin repeat"/>
    <property type="match status" value="1"/>
</dbReference>
<proteinExistence type="predicted"/>
<dbReference type="GO" id="GO:0004842">
    <property type="term" value="F:ubiquitin-protein transferase activity"/>
    <property type="evidence" value="ECO:0007669"/>
    <property type="project" value="TreeGrafter"/>
</dbReference>
<sequence length="165" mass="18367">KRHLQTFCGHPRFRQQLVTDSGIALQDDTQIVGPAELQLVLLPFRQSTKALAKECFRHATKNSVTNMERLLNQPIDPDIRDTREGEATLLCLSCHHGFDEITRLLLEARADPDKCLPDGAGALFLACRGAHTEAVRLLIEAKATPDLPEHGQARPERVRCPIGFV</sequence>
<accession>A0A813BY18</accession>
<dbReference type="Gene3D" id="1.25.40.20">
    <property type="entry name" value="Ankyrin repeat-containing domain"/>
    <property type="match status" value="1"/>
</dbReference>
<dbReference type="PANTHER" id="PTHR24171">
    <property type="entry name" value="ANKYRIN REPEAT DOMAIN-CONTAINING PROTEIN 39-RELATED"/>
    <property type="match status" value="1"/>
</dbReference>
<dbReference type="AlphaFoldDB" id="A0A813BY18"/>
<comment type="caution">
    <text evidence="3">The sequence shown here is derived from an EMBL/GenBank/DDBJ whole genome shotgun (WGS) entry which is preliminary data.</text>
</comment>
<protein>
    <submittedName>
        <fullName evidence="3">ASB18 protein</fullName>
    </submittedName>
</protein>
<evidence type="ECO:0000256" key="2">
    <source>
        <dbReference type="ARBA" id="ARBA00023043"/>
    </source>
</evidence>
<dbReference type="InterPro" id="IPR002110">
    <property type="entry name" value="Ankyrin_rpt"/>
</dbReference>
<dbReference type="SMART" id="SM00248">
    <property type="entry name" value="ANK"/>
    <property type="match status" value="2"/>
</dbReference>
<reference evidence="3" key="1">
    <citation type="submission" date="2021-02" db="EMBL/GenBank/DDBJ databases">
        <authorList>
            <person name="Dougan E. K."/>
            <person name="Rhodes N."/>
            <person name="Thang M."/>
            <person name="Chan C."/>
        </authorList>
    </citation>
    <scope>NUCLEOTIDE SEQUENCE</scope>
</reference>
<dbReference type="GO" id="GO:0085020">
    <property type="term" value="P:protein K6-linked ubiquitination"/>
    <property type="evidence" value="ECO:0007669"/>
    <property type="project" value="TreeGrafter"/>
</dbReference>
<name>A0A813BY18_9DINO</name>
<keyword evidence="2" id="KW-0040">ANK repeat</keyword>
<gene>
    <name evidence="3" type="primary">ASB18</name>
    <name evidence="3" type="ORF">SNEC2469_LOCUS32542</name>
</gene>
<dbReference type="OrthoDB" id="366390at2759"/>
<dbReference type="Pfam" id="PF12796">
    <property type="entry name" value="Ank_2"/>
    <property type="match status" value="1"/>
</dbReference>
<evidence type="ECO:0000313" key="3">
    <source>
        <dbReference type="EMBL" id="CAE7932942.1"/>
    </source>
</evidence>
<dbReference type="EMBL" id="CAJNJA010082575">
    <property type="protein sequence ID" value="CAE7932942.1"/>
    <property type="molecule type" value="Genomic_DNA"/>
</dbReference>
<keyword evidence="1" id="KW-0677">Repeat</keyword>